<dbReference type="InterPro" id="IPR029001">
    <property type="entry name" value="ITPase-like_fam"/>
</dbReference>
<evidence type="ECO:0008006" key="5">
    <source>
        <dbReference type="Google" id="ProtNLM"/>
    </source>
</evidence>
<name>A0A2R6B1Y4_9ARCH</name>
<dbReference type="Pfam" id="PF01725">
    <property type="entry name" value="Ham1p_like"/>
    <property type="match status" value="1"/>
</dbReference>
<dbReference type="AlphaFoldDB" id="A0A2R6B1Y4"/>
<dbReference type="PANTHER" id="PTHR11067">
    <property type="entry name" value="INOSINE TRIPHOSPHATE PYROPHOSPHATASE/HAM1 PROTEIN"/>
    <property type="match status" value="1"/>
</dbReference>
<proteinExistence type="inferred from homology"/>
<dbReference type="GO" id="GO:0009143">
    <property type="term" value="P:nucleoside triphosphate catabolic process"/>
    <property type="evidence" value="ECO:0007669"/>
    <property type="project" value="InterPro"/>
</dbReference>
<dbReference type="GO" id="GO:0005737">
    <property type="term" value="C:cytoplasm"/>
    <property type="evidence" value="ECO:0007669"/>
    <property type="project" value="TreeGrafter"/>
</dbReference>
<evidence type="ECO:0000313" key="4">
    <source>
        <dbReference type="Proteomes" id="UP000240322"/>
    </source>
</evidence>
<evidence type="ECO:0000313" key="3">
    <source>
        <dbReference type="EMBL" id="PSN92671.1"/>
    </source>
</evidence>
<comment type="caution">
    <text evidence="3">The sequence shown here is derived from an EMBL/GenBank/DDBJ whole genome shotgun (WGS) entry which is preliminary data.</text>
</comment>
<protein>
    <recommendedName>
        <fullName evidence="5">Non-canonical purine NTP pyrophosphatase</fullName>
    </recommendedName>
</protein>
<accession>A0A2R6B1Y4</accession>
<dbReference type="PANTHER" id="PTHR11067:SF9">
    <property type="entry name" value="INOSINE TRIPHOSPHATE PYROPHOSPHATASE"/>
    <property type="match status" value="1"/>
</dbReference>
<dbReference type="Gene3D" id="3.90.950.10">
    <property type="match status" value="1"/>
</dbReference>
<reference evidence="3 4" key="1">
    <citation type="submission" date="2017-04" db="EMBL/GenBank/DDBJ databases">
        <title>Novel microbial lineages endemic to geothermal iron-oxide mats fill important gaps in the evolutionary history of Archaea.</title>
        <authorList>
            <person name="Jay Z.J."/>
            <person name="Beam J.P."/>
            <person name="Dlakic M."/>
            <person name="Rusch D.B."/>
            <person name="Kozubal M.A."/>
            <person name="Inskeep W.P."/>
        </authorList>
    </citation>
    <scope>NUCLEOTIDE SEQUENCE [LARGE SCALE GENOMIC DNA]</scope>
    <source>
        <strain evidence="3">OSP_D</strain>
    </source>
</reference>
<evidence type="ECO:0000256" key="1">
    <source>
        <dbReference type="ARBA" id="ARBA00008023"/>
    </source>
</evidence>
<sequence length="131" mass="14482">MKDVKKTEVAFITQNKHKFIEASGLLDRLGINLIMAPLNKMEIQASTIQEVATYAALEAYEHLHKPLIVEDAGLFVKALNGFPGVYSSYAFTTIGINGLIALVKGKKTGLPFSKLLLRILTVWSLKYSVDE</sequence>
<dbReference type="Proteomes" id="UP000240322">
    <property type="component" value="Unassembled WGS sequence"/>
</dbReference>
<keyword evidence="2" id="KW-0378">Hydrolase</keyword>
<dbReference type="EMBL" id="NEXE01000001">
    <property type="protein sequence ID" value="PSN92671.1"/>
    <property type="molecule type" value="Genomic_DNA"/>
</dbReference>
<gene>
    <name evidence="3" type="ORF">B9Q03_00370</name>
</gene>
<evidence type="ECO:0000256" key="2">
    <source>
        <dbReference type="ARBA" id="ARBA00022801"/>
    </source>
</evidence>
<dbReference type="GO" id="GO:0047429">
    <property type="term" value="F:nucleoside triphosphate diphosphatase activity"/>
    <property type="evidence" value="ECO:0007669"/>
    <property type="project" value="InterPro"/>
</dbReference>
<organism evidence="3 4">
    <name type="scientific">Candidatus Marsarchaeota G2 archaeon OSP_D</name>
    <dbReference type="NCBI Taxonomy" id="1978157"/>
    <lineage>
        <taxon>Archaea</taxon>
        <taxon>Candidatus Marsarchaeota</taxon>
        <taxon>Candidatus Marsarchaeota group 2</taxon>
    </lineage>
</organism>
<dbReference type="SUPFAM" id="SSF52972">
    <property type="entry name" value="ITPase-like"/>
    <property type="match status" value="1"/>
</dbReference>
<comment type="similarity">
    <text evidence="1">Belongs to the HAM1 NTPase family.</text>
</comment>
<dbReference type="InterPro" id="IPR002637">
    <property type="entry name" value="RdgB/HAM1"/>
</dbReference>